<evidence type="ECO:0000259" key="2">
    <source>
        <dbReference type="Pfam" id="PF20256"/>
    </source>
</evidence>
<dbReference type="GO" id="GO:0016491">
    <property type="term" value="F:oxidoreductase activity"/>
    <property type="evidence" value="ECO:0007669"/>
    <property type="project" value="InterPro"/>
</dbReference>
<dbReference type="Proteomes" id="UP000193317">
    <property type="component" value="Unassembled WGS sequence"/>
</dbReference>
<dbReference type="Pfam" id="PF20256">
    <property type="entry name" value="MoCoBD_2"/>
    <property type="match status" value="1"/>
</dbReference>
<dbReference type="PANTHER" id="PTHR11908:SF132">
    <property type="entry name" value="ALDEHYDE OXIDASE 1-RELATED"/>
    <property type="match status" value="1"/>
</dbReference>
<comment type="caution">
    <text evidence="3">The sequence shown here is derived from an EMBL/GenBank/DDBJ whole genome shotgun (WGS) entry which is preliminary data.</text>
</comment>
<dbReference type="InterPro" id="IPR016208">
    <property type="entry name" value="Ald_Oxase/xanthine_DH-like"/>
</dbReference>
<proteinExistence type="predicted"/>
<dbReference type="GO" id="GO:0005506">
    <property type="term" value="F:iron ion binding"/>
    <property type="evidence" value="ECO:0007669"/>
    <property type="project" value="InterPro"/>
</dbReference>
<gene>
    <name evidence="3" type="ORF">AWC27_20310</name>
</gene>
<organism evidence="3 4">
    <name type="scientific">Mycobacterium szulgai</name>
    <dbReference type="NCBI Taxonomy" id="1787"/>
    <lineage>
        <taxon>Bacteria</taxon>
        <taxon>Bacillati</taxon>
        <taxon>Actinomycetota</taxon>
        <taxon>Actinomycetes</taxon>
        <taxon>Mycobacteriales</taxon>
        <taxon>Mycobacteriaceae</taxon>
        <taxon>Mycobacterium</taxon>
    </lineage>
</organism>
<dbReference type="EMBL" id="LQPW01000019">
    <property type="protein sequence ID" value="ORX14274.1"/>
    <property type="molecule type" value="Genomic_DNA"/>
</dbReference>
<feature type="domain" description="Aldehyde oxidase/xanthine dehydrogenase second molybdopterin binding" evidence="2">
    <location>
        <begin position="10"/>
        <end position="295"/>
    </location>
</feature>
<dbReference type="Gene3D" id="3.30.365.10">
    <property type="entry name" value="Aldehyde oxidase/xanthine dehydrogenase, molybdopterin binding domain"/>
    <property type="match status" value="2"/>
</dbReference>
<evidence type="ECO:0000256" key="1">
    <source>
        <dbReference type="ARBA" id="ARBA00022505"/>
    </source>
</evidence>
<protein>
    <recommendedName>
        <fullName evidence="2">Aldehyde oxidase/xanthine dehydrogenase second molybdopterin binding domain-containing protein</fullName>
    </recommendedName>
</protein>
<sequence>MRAGSSPAFQAAAREQGRRLGLGIATYIEGAPGPLGFMDAVMPGLSAFAGSEPIHAVLEGDGSVTLHTRQVPHGQGHETTLAQVAADELGVPVEAVRVRYGDTKFAPFGISGTGGSLSAAMAGGAVALAAHTLREHIVDIAADLLEASPADIVIEGGDIHVAGVPAMSRTFREVAQEAMRRGVVDGAAGNDRQGRGEAIRIHRDWNGGQGGWAQATHVCWVEVDLETGQVKILRYAVVEDCGEMINPAIVEGQIRGGVAQGVGAVFYEKTTYGQDGQPRSGTFMDYLIPTAMEIPAIEIHHVETPTDIRSTIEASARGE</sequence>
<evidence type="ECO:0000313" key="4">
    <source>
        <dbReference type="Proteomes" id="UP000193317"/>
    </source>
</evidence>
<keyword evidence="4" id="KW-1185">Reference proteome</keyword>
<dbReference type="RefSeq" id="WP_245846860.1">
    <property type="nucleotide sequence ID" value="NZ_JACKRU010000752.1"/>
</dbReference>
<accession>A0A1X2F793</accession>
<dbReference type="AlphaFoldDB" id="A0A1X2F793"/>
<dbReference type="PANTHER" id="PTHR11908">
    <property type="entry name" value="XANTHINE DEHYDROGENASE"/>
    <property type="match status" value="1"/>
</dbReference>
<name>A0A1X2F793_MYCSZ</name>
<dbReference type="SUPFAM" id="SSF56003">
    <property type="entry name" value="Molybdenum cofactor-binding domain"/>
    <property type="match status" value="1"/>
</dbReference>
<keyword evidence="1" id="KW-0500">Molybdenum</keyword>
<reference evidence="3 4" key="1">
    <citation type="submission" date="2016-01" db="EMBL/GenBank/DDBJ databases">
        <title>The new phylogeny of the genus Mycobacterium.</title>
        <authorList>
            <person name="Tarcisio F."/>
            <person name="Conor M."/>
            <person name="Antonella G."/>
            <person name="Elisabetta G."/>
            <person name="Giulia F.S."/>
            <person name="Sara T."/>
            <person name="Anna F."/>
            <person name="Clotilde B."/>
            <person name="Roberto B."/>
            <person name="Veronica D.S."/>
            <person name="Fabio R."/>
            <person name="Monica P."/>
            <person name="Olivier J."/>
            <person name="Enrico T."/>
            <person name="Nicola S."/>
        </authorList>
    </citation>
    <scope>NUCLEOTIDE SEQUENCE [LARGE SCALE GENOMIC DNA]</scope>
    <source>
        <strain evidence="3 4">DSM 44166</strain>
    </source>
</reference>
<dbReference type="InterPro" id="IPR037165">
    <property type="entry name" value="AldOxase/xan_DH_Mopterin-bd_sf"/>
</dbReference>
<evidence type="ECO:0000313" key="3">
    <source>
        <dbReference type="EMBL" id="ORX14274.1"/>
    </source>
</evidence>
<dbReference type="InterPro" id="IPR046867">
    <property type="entry name" value="AldOxase/xan_DH_MoCoBD2"/>
</dbReference>